<dbReference type="OrthoDB" id="9886517at2759"/>
<dbReference type="InterPro" id="IPR048256">
    <property type="entry name" value="Tektin-like"/>
</dbReference>
<comment type="similarity">
    <text evidence="1 3">Belongs to the tektin family.</text>
</comment>
<feature type="non-terminal residue" evidence="5">
    <location>
        <position position="1"/>
    </location>
</feature>
<evidence type="ECO:0000256" key="2">
    <source>
        <dbReference type="ARBA" id="ARBA00022490"/>
    </source>
</evidence>
<dbReference type="GO" id="GO:0015630">
    <property type="term" value="C:microtubule cytoskeleton"/>
    <property type="evidence" value="ECO:0007669"/>
    <property type="project" value="UniProtKB-UniRule"/>
</dbReference>
<sequence length="79" mass="8759">PGLTVPTLSSAGIPTSPTESLDLLNRKLNEAENSHQDLLMNKNRLEHDLKIKSNSLFIDREKCLSSRKSFPVVSLATKL</sequence>
<dbReference type="GO" id="GO:0005634">
    <property type="term" value="C:nucleus"/>
    <property type="evidence" value="ECO:0007669"/>
    <property type="project" value="TreeGrafter"/>
</dbReference>
<dbReference type="PANTHER" id="PTHR19960:SF11">
    <property type="entry name" value="TEKTIN"/>
    <property type="match status" value="1"/>
</dbReference>
<dbReference type="GO" id="GO:0060271">
    <property type="term" value="P:cilium assembly"/>
    <property type="evidence" value="ECO:0007669"/>
    <property type="project" value="UniProtKB-UniRule"/>
</dbReference>
<keyword evidence="3" id="KW-0969">Cilium</keyword>
<keyword evidence="3" id="KW-0966">Cell projection</keyword>
<gene>
    <name evidence="5" type="ORF">FKW44_002916</name>
</gene>
<dbReference type="InterPro" id="IPR000435">
    <property type="entry name" value="Tektins"/>
</dbReference>
<keyword evidence="4" id="KW-0175">Coiled coil</keyword>
<protein>
    <recommendedName>
        <fullName evidence="3">Tektin</fullName>
    </recommendedName>
</protein>
<dbReference type="Pfam" id="PF03148">
    <property type="entry name" value="Tektin"/>
    <property type="match status" value="1"/>
</dbReference>
<evidence type="ECO:0000313" key="6">
    <source>
        <dbReference type="Proteomes" id="UP000595437"/>
    </source>
</evidence>
<dbReference type="AlphaFoldDB" id="A0A7T8KKX4"/>
<evidence type="ECO:0000256" key="3">
    <source>
        <dbReference type="RuleBase" id="RU367040"/>
    </source>
</evidence>
<evidence type="ECO:0000313" key="5">
    <source>
        <dbReference type="EMBL" id="QQP57804.1"/>
    </source>
</evidence>
<keyword evidence="3" id="KW-0282">Flagellum</keyword>
<comment type="subcellular location">
    <subcellularLocation>
        <location evidence="3">Cytoplasm</location>
        <location evidence="3">Cytoskeleton</location>
        <location evidence="3">Cilium axoneme</location>
    </subcellularLocation>
</comment>
<evidence type="ECO:0000256" key="4">
    <source>
        <dbReference type="SAM" id="Coils"/>
    </source>
</evidence>
<dbReference type="GO" id="GO:0060294">
    <property type="term" value="P:cilium movement involved in cell motility"/>
    <property type="evidence" value="ECO:0007669"/>
    <property type="project" value="UniProtKB-UniRule"/>
</dbReference>
<dbReference type="EMBL" id="CP045891">
    <property type="protein sequence ID" value="QQP57804.1"/>
    <property type="molecule type" value="Genomic_DNA"/>
</dbReference>
<organism evidence="5 6">
    <name type="scientific">Caligus rogercresseyi</name>
    <name type="common">Sea louse</name>
    <dbReference type="NCBI Taxonomy" id="217165"/>
    <lineage>
        <taxon>Eukaryota</taxon>
        <taxon>Metazoa</taxon>
        <taxon>Ecdysozoa</taxon>
        <taxon>Arthropoda</taxon>
        <taxon>Crustacea</taxon>
        <taxon>Multicrustacea</taxon>
        <taxon>Hexanauplia</taxon>
        <taxon>Copepoda</taxon>
        <taxon>Siphonostomatoida</taxon>
        <taxon>Caligidae</taxon>
        <taxon>Caligus</taxon>
    </lineage>
</organism>
<proteinExistence type="inferred from homology"/>
<feature type="coiled-coil region" evidence="4">
    <location>
        <begin position="21"/>
        <end position="48"/>
    </location>
</feature>
<keyword evidence="2" id="KW-0963">Cytoplasm</keyword>
<dbReference type="PANTHER" id="PTHR19960">
    <property type="entry name" value="TEKTIN"/>
    <property type="match status" value="1"/>
</dbReference>
<accession>A0A7T8KKX4</accession>
<dbReference type="Proteomes" id="UP000595437">
    <property type="component" value="Chromosome 2"/>
</dbReference>
<keyword evidence="6" id="KW-1185">Reference proteome</keyword>
<dbReference type="GO" id="GO:0005930">
    <property type="term" value="C:axoneme"/>
    <property type="evidence" value="ECO:0007669"/>
    <property type="project" value="UniProtKB-SubCell"/>
</dbReference>
<evidence type="ECO:0000256" key="1">
    <source>
        <dbReference type="ARBA" id="ARBA00007209"/>
    </source>
</evidence>
<reference evidence="6" key="1">
    <citation type="submission" date="2021-01" db="EMBL/GenBank/DDBJ databases">
        <title>Caligus Genome Assembly.</title>
        <authorList>
            <person name="Gallardo-Escarate C."/>
        </authorList>
    </citation>
    <scope>NUCLEOTIDE SEQUENCE [LARGE SCALE GENOMIC DNA]</scope>
</reference>
<name>A0A7T8KKX4_CALRO</name>